<keyword evidence="2" id="KW-1185">Reference proteome</keyword>
<comment type="caution">
    <text evidence="1">The sequence shown here is derived from an EMBL/GenBank/DDBJ whole genome shotgun (WGS) entry which is preliminary data.</text>
</comment>
<evidence type="ECO:0000313" key="1">
    <source>
        <dbReference type="EMBL" id="GBP81857.1"/>
    </source>
</evidence>
<name>A0A4C1Z5C7_EUMVA</name>
<reference evidence="1 2" key="1">
    <citation type="journal article" date="2019" name="Commun. Biol.">
        <title>The bagworm genome reveals a unique fibroin gene that provides high tensile strength.</title>
        <authorList>
            <person name="Kono N."/>
            <person name="Nakamura H."/>
            <person name="Ohtoshi R."/>
            <person name="Tomita M."/>
            <person name="Numata K."/>
            <person name="Arakawa K."/>
        </authorList>
    </citation>
    <scope>NUCLEOTIDE SEQUENCE [LARGE SCALE GENOMIC DNA]</scope>
</reference>
<dbReference type="EMBL" id="BGZK01001535">
    <property type="protein sequence ID" value="GBP81857.1"/>
    <property type="molecule type" value="Genomic_DNA"/>
</dbReference>
<dbReference type="AlphaFoldDB" id="A0A4C1Z5C7"/>
<sequence>MHNSLVLRARPIIVEWERDARHSAGLSLVRVAAGGRGVPKERRAHGDRTLLDTRFRAELCPHRLEKDKVQVSSRSFCDDAAASPSTPGAGLMVNRLTAGALMLLSLNT</sequence>
<accession>A0A4C1Z5C7</accession>
<gene>
    <name evidence="1" type="ORF">EVAR_55057_1</name>
</gene>
<organism evidence="1 2">
    <name type="scientific">Eumeta variegata</name>
    <name type="common">Bagworm moth</name>
    <name type="synonym">Eumeta japonica</name>
    <dbReference type="NCBI Taxonomy" id="151549"/>
    <lineage>
        <taxon>Eukaryota</taxon>
        <taxon>Metazoa</taxon>
        <taxon>Ecdysozoa</taxon>
        <taxon>Arthropoda</taxon>
        <taxon>Hexapoda</taxon>
        <taxon>Insecta</taxon>
        <taxon>Pterygota</taxon>
        <taxon>Neoptera</taxon>
        <taxon>Endopterygota</taxon>
        <taxon>Lepidoptera</taxon>
        <taxon>Glossata</taxon>
        <taxon>Ditrysia</taxon>
        <taxon>Tineoidea</taxon>
        <taxon>Psychidae</taxon>
        <taxon>Oiketicinae</taxon>
        <taxon>Eumeta</taxon>
    </lineage>
</organism>
<dbReference type="Proteomes" id="UP000299102">
    <property type="component" value="Unassembled WGS sequence"/>
</dbReference>
<proteinExistence type="predicted"/>
<protein>
    <submittedName>
        <fullName evidence="1">Uncharacterized protein</fullName>
    </submittedName>
</protein>
<evidence type="ECO:0000313" key="2">
    <source>
        <dbReference type="Proteomes" id="UP000299102"/>
    </source>
</evidence>